<evidence type="ECO:0000313" key="1">
    <source>
        <dbReference type="EMBL" id="GLS90367.1"/>
    </source>
</evidence>
<name>A0ABQ6DYZ5_9GAMM</name>
<dbReference type="Proteomes" id="UP001157353">
    <property type="component" value="Unassembled WGS sequence"/>
</dbReference>
<proteinExistence type="predicted"/>
<protein>
    <submittedName>
        <fullName evidence="1">Uncharacterized protein</fullName>
    </submittedName>
</protein>
<comment type="caution">
    <text evidence="1">The sequence shown here is derived from an EMBL/GenBank/DDBJ whole genome shotgun (WGS) entry which is preliminary data.</text>
</comment>
<sequence length="102" mass="12138">MFNIDYQQLIKEQRVYFVKYGRGGTIGVTDTALNDEENNLIDEIRDAHQQYPQQVHKLENVDDSVIIELECDYDYDSTKKIRIQKKIPLYQITFETYDVLDK</sequence>
<dbReference type="RefSeq" id="WP_284203496.1">
    <property type="nucleotide sequence ID" value="NZ_BSPQ01000003.1"/>
</dbReference>
<organism evidence="1 2">
    <name type="scientific">Psychromonas marina</name>
    <dbReference type="NCBI Taxonomy" id="88364"/>
    <lineage>
        <taxon>Bacteria</taxon>
        <taxon>Pseudomonadati</taxon>
        <taxon>Pseudomonadota</taxon>
        <taxon>Gammaproteobacteria</taxon>
        <taxon>Alteromonadales</taxon>
        <taxon>Psychromonadaceae</taxon>
        <taxon>Psychromonas</taxon>
    </lineage>
</organism>
<keyword evidence="2" id="KW-1185">Reference proteome</keyword>
<accession>A0ABQ6DYZ5</accession>
<dbReference type="EMBL" id="BSPQ01000003">
    <property type="protein sequence ID" value="GLS90367.1"/>
    <property type="molecule type" value="Genomic_DNA"/>
</dbReference>
<evidence type="ECO:0000313" key="2">
    <source>
        <dbReference type="Proteomes" id="UP001157353"/>
    </source>
</evidence>
<gene>
    <name evidence="1" type="ORF">GCM10007916_14340</name>
</gene>
<reference evidence="2" key="1">
    <citation type="journal article" date="2019" name="Int. J. Syst. Evol. Microbiol.">
        <title>The Global Catalogue of Microorganisms (GCM) 10K type strain sequencing project: providing services to taxonomists for standard genome sequencing and annotation.</title>
        <authorList>
            <consortium name="The Broad Institute Genomics Platform"/>
            <consortium name="The Broad Institute Genome Sequencing Center for Infectious Disease"/>
            <person name="Wu L."/>
            <person name="Ma J."/>
        </authorList>
    </citation>
    <scope>NUCLEOTIDE SEQUENCE [LARGE SCALE GENOMIC DNA]</scope>
    <source>
        <strain evidence="2">NBRC 103166</strain>
    </source>
</reference>